<dbReference type="RefSeq" id="XP_064701629.1">
    <property type="nucleotide sequence ID" value="XM_064852355.1"/>
</dbReference>
<dbReference type="AlphaFoldDB" id="A0AAV9MYM4"/>
<evidence type="ECO:0000313" key="3">
    <source>
        <dbReference type="Proteomes" id="UP001358417"/>
    </source>
</evidence>
<accession>A0AAV9MYM4</accession>
<dbReference type="PANTHER" id="PTHR13887:SF41">
    <property type="entry name" value="THIOREDOXIN SUPERFAMILY PROTEIN"/>
    <property type="match status" value="1"/>
</dbReference>
<gene>
    <name evidence="2" type="ORF">LTR84_008811</name>
</gene>
<reference evidence="2 3" key="1">
    <citation type="submission" date="2023-08" db="EMBL/GenBank/DDBJ databases">
        <title>Black Yeasts Isolated from many extreme environments.</title>
        <authorList>
            <person name="Coleine C."/>
            <person name="Stajich J.E."/>
            <person name="Selbmann L."/>
        </authorList>
    </citation>
    <scope>NUCLEOTIDE SEQUENCE [LARGE SCALE GENOMIC DNA]</scope>
    <source>
        <strain evidence="2 3">CCFEE 5792</strain>
    </source>
</reference>
<protein>
    <recommendedName>
        <fullName evidence="1">DSBA-like thioredoxin domain-containing protein</fullName>
    </recommendedName>
</protein>
<feature type="domain" description="DSBA-like thioredoxin" evidence="1">
    <location>
        <begin position="8"/>
        <end position="221"/>
    </location>
</feature>
<dbReference type="PANTHER" id="PTHR13887">
    <property type="entry name" value="GLUTATHIONE S-TRANSFERASE KAPPA"/>
    <property type="match status" value="1"/>
</dbReference>
<evidence type="ECO:0000313" key="2">
    <source>
        <dbReference type="EMBL" id="KAK5046024.1"/>
    </source>
</evidence>
<dbReference type="SUPFAM" id="SSF52833">
    <property type="entry name" value="Thioredoxin-like"/>
    <property type="match status" value="1"/>
</dbReference>
<dbReference type="Proteomes" id="UP001358417">
    <property type="component" value="Unassembled WGS sequence"/>
</dbReference>
<organism evidence="2 3">
    <name type="scientific">Exophiala bonariae</name>
    <dbReference type="NCBI Taxonomy" id="1690606"/>
    <lineage>
        <taxon>Eukaryota</taxon>
        <taxon>Fungi</taxon>
        <taxon>Dikarya</taxon>
        <taxon>Ascomycota</taxon>
        <taxon>Pezizomycotina</taxon>
        <taxon>Eurotiomycetes</taxon>
        <taxon>Chaetothyriomycetidae</taxon>
        <taxon>Chaetothyriales</taxon>
        <taxon>Herpotrichiellaceae</taxon>
        <taxon>Exophiala</taxon>
    </lineage>
</organism>
<dbReference type="Gene3D" id="3.40.30.10">
    <property type="entry name" value="Glutaredoxin"/>
    <property type="match status" value="1"/>
</dbReference>
<proteinExistence type="predicted"/>
<dbReference type="EMBL" id="JAVRRD010000033">
    <property type="protein sequence ID" value="KAK5046024.1"/>
    <property type="molecule type" value="Genomic_DNA"/>
</dbReference>
<comment type="caution">
    <text evidence="2">The sequence shown here is derived from an EMBL/GenBank/DDBJ whole genome shotgun (WGS) entry which is preliminary data.</text>
</comment>
<dbReference type="CDD" id="cd03024">
    <property type="entry name" value="DsbA_FrnE"/>
    <property type="match status" value="1"/>
</dbReference>
<keyword evidence="3" id="KW-1185">Reference proteome</keyword>
<dbReference type="Pfam" id="PF01323">
    <property type="entry name" value="DSBA"/>
    <property type="match status" value="1"/>
</dbReference>
<evidence type="ECO:0000259" key="1">
    <source>
        <dbReference type="Pfam" id="PF01323"/>
    </source>
</evidence>
<dbReference type="GO" id="GO:0016491">
    <property type="term" value="F:oxidoreductase activity"/>
    <property type="evidence" value="ECO:0007669"/>
    <property type="project" value="InterPro"/>
</dbReference>
<dbReference type="GeneID" id="89976973"/>
<dbReference type="InterPro" id="IPR001853">
    <property type="entry name" value="DSBA-like_thioredoxin_dom"/>
</dbReference>
<dbReference type="InterPro" id="IPR036249">
    <property type="entry name" value="Thioredoxin-like_sf"/>
</dbReference>
<sequence>MSTYNILITSDVVCPWCMVGHSRLSRAISEHKKTYPDDKFHLKYTPFYLQPPPQHTVTTGPVPPPFPVKSRPRREMYAEKFGPQRAAQIEATMRQTAAGEGLDFKFGGMTGPSRNGHRLVYYAQNHGGEEAQNATMLGLWRRYFEREVDITTLETLVEVGVEAKLGTAEEIKEFLVSGRDGDEVDRIADEARRKGISGVPNYEINDLWEVSGAQDPLAFQKLFRKWKEVEAKEGGAKGVAGGEAKALNGNGCL</sequence>
<name>A0AAV9MYM4_9EURO</name>